<dbReference type="EMBL" id="MNUO01000122">
    <property type="protein sequence ID" value="OIN95909.1"/>
    <property type="molecule type" value="Genomic_DNA"/>
</dbReference>
<comment type="caution">
    <text evidence="1">The sequence shown here is derived from an EMBL/GenBank/DDBJ whole genome shotgun (WGS) entry which is preliminary data.</text>
</comment>
<reference evidence="1 2" key="1">
    <citation type="journal article" date="2016" name="Environ. Microbiol.">
        <title>Genomic resolution of a cold subsurface aquifer community provides metabolic insights for novel microbes adapted to high CO concentrations.</title>
        <authorList>
            <person name="Probst A.J."/>
            <person name="Castelle C.J."/>
            <person name="Singh A."/>
            <person name="Brown C.T."/>
            <person name="Anantharaman K."/>
            <person name="Sharon I."/>
            <person name="Hug L.A."/>
            <person name="Burstein D."/>
            <person name="Emerson J.B."/>
            <person name="Thomas B.C."/>
            <person name="Banfield J.F."/>
        </authorList>
    </citation>
    <scope>NUCLEOTIDE SEQUENCE [LARGE SCALE GENOMIC DNA]</scope>
    <source>
        <strain evidence="1">CG1_02_38_46</strain>
    </source>
</reference>
<protein>
    <submittedName>
        <fullName evidence="1">Uncharacterized protein</fullName>
    </submittedName>
</protein>
<accession>A0A1J4SCD5</accession>
<dbReference type="Proteomes" id="UP000182278">
    <property type="component" value="Unassembled WGS sequence"/>
</dbReference>
<proteinExistence type="predicted"/>
<dbReference type="STRING" id="1817893.AUJ66_07965"/>
<name>A0A1J4SCD5_9BACT</name>
<sequence>MSGVFFDEIVGRDKFFQEIGEDFRHTFLRGQFFWVPVSYCLEKLFLWRPSDYDESKTSAREFIMVPAGTDAFNRNMPLHTPQLETNEEFIVVKSKKRPVILISPPLQDIKINEVRGGGKINRRLCIIAPLYSVENKEGKTKFPIEFIEKVRCLEYPQFFFIPACAGGIKNSFCRLDSIQACFWSHLEPCDLRLKDYVLQIFSGQLEYYTTGRYEGNYAYWREEILKERIQSYK</sequence>
<evidence type="ECO:0000313" key="1">
    <source>
        <dbReference type="EMBL" id="OIN95909.1"/>
    </source>
</evidence>
<evidence type="ECO:0000313" key="2">
    <source>
        <dbReference type="Proteomes" id="UP000182278"/>
    </source>
</evidence>
<organism evidence="1 2">
    <name type="scientific">Candidatus Desantisbacteria bacterium CG1_02_38_46</name>
    <dbReference type="NCBI Taxonomy" id="1817893"/>
    <lineage>
        <taxon>Bacteria</taxon>
        <taxon>Candidatus Desantisiibacteriota</taxon>
    </lineage>
</organism>
<gene>
    <name evidence="1" type="ORF">AUJ66_07965</name>
</gene>
<dbReference type="AlphaFoldDB" id="A0A1J4SCD5"/>